<dbReference type="SUPFAM" id="SSF48256">
    <property type="entry name" value="Citrate synthase"/>
    <property type="match status" value="1"/>
</dbReference>
<proteinExistence type="inferred from homology"/>
<reference evidence="5 6" key="1">
    <citation type="submission" date="2017-11" db="EMBL/GenBank/DDBJ databases">
        <title>Draft genome sequence of Rhizobiales bacterium SY3-13.</title>
        <authorList>
            <person name="Sun C."/>
        </authorList>
    </citation>
    <scope>NUCLEOTIDE SEQUENCE [LARGE SCALE GENOMIC DNA]</scope>
    <source>
        <strain evidence="5 6">SY3-13</strain>
    </source>
</reference>
<evidence type="ECO:0000313" key="5">
    <source>
        <dbReference type="EMBL" id="PJK27573.1"/>
    </source>
</evidence>
<dbReference type="GO" id="GO:0005829">
    <property type="term" value="C:cytosol"/>
    <property type="evidence" value="ECO:0007669"/>
    <property type="project" value="TreeGrafter"/>
</dbReference>
<dbReference type="OrthoDB" id="9759263at2"/>
<dbReference type="Pfam" id="PF00285">
    <property type="entry name" value="Citrate_synt"/>
    <property type="match status" value="1"/>
</dbReference>
<dbReference type="AlphaFoldDB" id="A0A2M9FVV3"/>
<evidence type="ECO:0000256" key="2">
    <source>
        <dbReference type="ARBA" id="ARBA00010566"/>
    </source>
</evidence>
<dbReference type="NCBIfam" id="NF004868">
    <property type="entry name" value="PRK06224.1-5"/>
    <property type="match status" value="1"/>
</dbReference>
<dbReference type="RefSeq" id="WP_109795286.1">
    <property type="nucleotide sequence ID" value="NZ_PHIG01000063.1"/>
</dbReference>
<dbReference type="GO" id="GO:0006099">
    <property type="term" value="P:tricarboxylic acid cycle"/>
    <property type="evidence" value="ECO:0007669"/>
    <property type="project" value="UniProtKB-UniPathway"/>
</dbReference>
<organism evidence="5 6">
    <name type="scientific">Minwuia thermotolerans</name>
    <dbReference type="NCBI Taxonomy" id="2056226"/>
    <lineage>
        <taxon>Bacteria</taxon>
        <taxon>Pseudomonadati</taxon>
        <taxon>Pseudomonadota</taxon>
        <taxon>Alphaproteobacteria</taxon>
        <taxon>Minwuiales</taxon>
        <taxon>Minwuiaceae</taxon>
        <taxon>Minwuia</taxon>
    </lineage>
</organism>
<dbReference type="Gene3D" id="1.10.230.10">
    <property type="entry name" value="Cytochrome P450-Terp, domain 2"/>
    <property type="match status" value="1"/>
</dbReference>
<dbReference type="InterPro" id="IPR016142">
    <property type="entry name" value="Citrate_synth-like_lrg_a-sub"/>
</dbReference>
<dbReference type="GO" id="GO:0016829">
    <property type="term" value="F:lyase activity"/>
    <property type="evidence" value="ECO:0007669"/>
    <property type="project" value="UniProtKB-KW"/>
</dbReference>
<dbReference type="Proteomes" id="UP000229498">
    <property type="component" value="Unassembled WGS sequence"/>
</dbReference>
<dbReference type="GO" id="GO:0005975">
    <property type="term" value="P:carbohydrate metabolic process"/>
    <property type="evidence" value="ECO:0007669"/>
    <property type="project" value="TreeGrafter"/>
</dbReference>
<keyword evidence="5" id="KW-0456">Lyase</keyword>
<evidence type="ECO:0000256" key="3">
    <source>
        <dbReference type="ARBA" id="ARBA00012972"/>
    </source>
</evidence>
<comment type="caution">
    <text evidence="5">The sequence shown here is derived from an EMBL/GenBank/DDBJ whole genome shotgun (WGS) entry which is preliminary data.</text>
</comment>
<gene>
    <name evidence="5" type="ORF">CVT23_21935</name>
</gene>
<dbReference type="CDD" id="cd06100">
    <property type="entry name" value="CCL_ACL-C"/>
    <property type="match status" value="1"/>
</dbReference>
<dbReference type="InterPro" id="IPR002020">
    <property type="entry name" value="Citrate_synthase"/>
</dbReference>
<comment type="similarity">
    <text evidence="2">Belongs to the citrate synthase family.</text>
</comment>
<dbReference type="PANTHER" id="PTHR11739">
    <property type="entry name" value="CITRATE SYNTHASE"/>
    <property type="match status" value="1"/>
</dbReference>
<dbReference type="InterPro" id="IPR036969">
    <property type="entry name" value="Citrate_synthase_sf"/>
</dbReference>
<keyword evidence="4" id="KW-0808">Transferase</keyword>
<evidence type="ECO:0000313" key="6">
    <source>
        <dbReference type="Proteomes" id="UP000229498"/>
    </source>
</evidence>
<accession>A0A2M9FVV3</accession>
<dbReference type="EMBL" id="PHIG01000063">
    <property type="protein sequence ID" value="PJK27573.1"/>
    <property type="molecule type" value="Genomic_DNA"/>
</dbReference>
<keyword evidence="6" id="KW-1185">Reference proteome</keyword>
<dbReference type="PANTHER" id="PTHR11739:SF4">
    <property type="entry name" value="CITRATE SYNTHASE, PEROXISOMAL"/>
    <property type="match status" value="1"/>
</dbReference>
<dbReference type="UniPathway" id="UPA00223">
    <property type="reaction ID" value="UER00717"/>
</dbReference>
<comment type="pathway">
    <text evidence="1">Carbohydrate metabolism; tricarboxylic acid cycle; isocitrate from oxaloacetate: step 1/2.</text>
</comment>
<evidence type="ECO:0000256" key="4">
    <source>
        <dbReference type="ARBA" id="ARBA00022679"/>
    </source>
</evidence>
<dbReference type="GO" id="GO:0036440">
    <property type="term" value="F:citrate synthase activity"/>
    <property type="evidence" value="ECO:0007669"/>
    <property type="project" value="UniProtKB-EC"/>
</dbReference>
<sequence length="264" mass="27733">MMGAKGAGATAIAKASRTKIRIRGHDLCDDLIGKVDFTTFFFLHLTGEMPNEKQVFFLNAMLVALAEHGLTPSAQAARMTLQAGPDAMQGAVAAGILGCGSVILGSAESCGRFLSQGVARVRAGESNDEVARAMVQGLRDQKKFLPGFGHPLHRPVDPRAVKLLALADEKGASGDHVAFLKAVAGVADGIYGREMVMNVNGPLPAILLDLDFPEAALKGISILCRTAGLIGHCVEELERPIGFRLAHLGDAGTVYDGPNPPEDL</sequence>
<dbReference type="InterPro" id="IPR016143">
    <property type="entry name" value="Citrate_synth-like_sm_a-sub"/>
</dbReference>
<dbReference type="Gene3D" id="1.10.580.10">
    <property type="entry name" value="Citrate Synthase, domain 1"/>
    <property type="match status" value="1"/>
</dbReference>
<evidence type="ECO:0000256" key="1">
    <source>
        <dbReference type="ARBA" id="ARBA00004751"/>
    </source>
</evidence>
<name>A0A2M9FVV3_9PROT</name>
<dbReference type="EC" id="2.3.3.16" evidence="3"/>
<protein>
    <recommendedName>
        <fullName evidence="3">citrate synthase (unknown stereospecificity)</fullName>
        <ecNumber evidence="3">2.3.3.16</ecNumber>
    </recommendedName>
</protein>